<feature type="region of interest" description="Disordered" evidence="6">
    <location>
        <begin position="1054"/>
        <end position="1114"/>
    </location>
</feature>
<dbReference type="InterPro" id="IPR000818">
    <property type="entry name" value="TEA/ATTS_dom"/>
</dbReference>
<dbReference type="GO" id="GO:0006099">
    <property type="term" value="P:tricarboxylic acid cycle"/>
    <property type="evidence" value="ECO:0007669"/>
    <property type="project" value="TreeGrafter"/>
</dbReference>
<evidence type="ECO:0000259" key="7">
    <source>
        <dbReference type="PROSITE" id="PS50048"/>
    </source>
</evidence>
<dbReference type="InterPro" id="IPR036864">
    <property type="entry name" value="Zn2-C6_fun-type_DNA-bd_sf"/>
</dbReference>
<dbReference type="Pfam" id="PF00285">
    <property type="entry name" value="Citrate_synt"/>
    <property type="match status" value="1"/>
</dbReference>
<feature type="compositionally biased region" description="Low complexity" evidence="6">
    <location>
        <begin position="1175"/>
        <end position="1186"/>
    </location>
</feature>
<dbReference type="STRING" id="5286.A0A0K3CQ20"/>
<reference evidence="9 10" key="1">
    <citation type="submission" date="2015-07" db="EMBL/GenBank/DDBJ databases">
        <authorList>
            <person name="Cajimat M.N.B."/>
            <person name="Milazzo M.L."/>
            <person name="Fulhorst C.F."/>
        </authorList>
    </citation>
    <scope>NUCLEOTIDE SEQUENCE [LARGE SCALE GENOMIC DNA]</scope>
    <source>
        <strain evidence="9">Single colony</strain>
    </source>
</reference>
<feature type="DNA-binding region" description="TEA" evidence="3">
    <location>
        <begin position="1214"/>
        <end position="1290"/>
    </location>
</feature>
<dbReference type="PROSITE" id="PS51088">
    <property type="entry name" value="TEA_2"/>
    <property type="match status" value="1"/>
</dbReference>
<feature type="compositionally biased region" description="Polar residues" evidence="6">
    <location>
        <begin position="1100"/>
        <end position="1109"/>
    </location>
</feature>
<dbReference type="SUPFAM" id="SSF57701">
    <property type="entry name" value="Zn2/Cys6 DNA-binding domain"/>
    <property type="match status" value="1"/>
</dbReference>
<dbReference type="InterPro" id="IPR038096">
    <property type="entry name" value="TEA/ATTS_sf"/>
</dbReference>
<dbReference type="Gene3D" id="1.10.230.10">
    <property type="entry name" value="Cytochrome P450-Terp, domain 2"/>
    <property type="match status" value="1"/>
</dbReference>
<evidence type="ECO:0000256" key="4">
    <source>
        <dbReference type="RuleBase" id="RU000441"/>
    </source>
</evidence>
<dbReference type="PANTHER" id="PTHR11739">
    <property type="entry name" value="CITRATE SYNTHASE"/>
    <property type="match status" value="1"/>
</dbReference>
<keyword evidence="4" id="KW-0808">Transferase</keyword>
<keyword evidence="10" id="KW-1185">Reference proteome</keyword>
<name>A0A0K3CQ20_RHOTO</name>
<dbReference type="Gene3D" id="6.10.20.40">
    <property type="entry name" value="TEA/ATTS domain"/>
    <property type="match status" value="1"/>
</dbReference>
<feature type="region of interest" description="Disordered" evidence="6">
    <location>
        <begin position="364"/>
        <end position="383"/>
    </location>
</feature>
<keyword evidence="2" id="KW-0809">Transit peptide</keyword>
<feature type="region of interest" description="Disordered" evidence="6">
    <location>
        <begin position="1147"/>
        <end position="1218"/>
    </location>
</feature>
<dbReference type="PROSITE" id="PS00463">
    <property type="entry name" value="ZN2_CY6_FUNGAL_1"/>
    <property type="match status" value="1"/>
</dbReference>
<feature type="compositionally biased region" description="Basic and acidic residues" evidence="6">
    <location>
        <begin position="1077"/>
        <end position="1088"/>
    </location>
</feature>
<dbReference type="SMART" id="SM00066">
    <property type="entry name" value="GAL4"/>
    <property type="match status" value="1"/>
</dbReference>
<feature type="compositionally biased region" description="Low complexity" evidence="6">
    <location>
        <begin position="1394"/>
        <end position="1410"/>
    </location>
</feature>
<feature type="compositionally biased region" description="Low complexity" evidence="6">
    <location>
        <begin position="1151"/>
        <end position="1163"/>
    </location>
</feature>
<feature type="non-terminal residue" evidence="9">
    <location>
        <position position="1"/>
    </location>
</feature>
<evidence type="ECO:0000256" key="1">
    <source>
        <dbReference type="ARBA" id="ARBA00008421"/>
    </source>
</evidence>
<feature type="region of interest" description="Disordered" evidence="6">
    <location>
        <begin position="1343"/>
        <end position="1514"/>
    </location>
</feature>
<dbReference type="InterPro" id="IPR036969">
    <property type="entry name" value="Citrate_synthase_sf"/>
</dbReference>
<feature type="compositionally biased region" description="Low complexity" evidence="6">
    <location>
        <begin position="1418"/>
        <end position="1451"/>
    </location>
</feature>
<evidence type="ECO:0000256" key="5">
    <source>
        <dbReference type="SAM" id="Coils"/>
    </source>
</evidence>
<dbReference type="SUPFAM" id="SSF48256">
    <property type="entry name" value="Citrate synthase"/>
    <property type="match status" value="1"/>
</dbReference>
<feature type="compositionally biased region" description="Low complexity" evidence="6">
    <location>
        <begin position="907"/>
        <end position="916"/>
    </location>
</feature>
<feature type="region of interest" description="Disordered" evidence="6">
    <location>
        <begin position="907"/>
        <end position="958"/>
    </location>
</feature>
<comment type="similarity">
    <text evidence="1">Belongs to the TEC1 family.</text>
</comment>
<dbReference type="PANTHER" id="PTHR11739:SF15">
    <property type="entry name" value="CITRATE SYNTHASE 3, MITOCHONDRIAL"/>
    <property type="match status" value="1"/>
</dbReference>
<evidence type="ECO:0000256" key="2">
    <source>
        <dbReference type="ARBA" id="ARBA00022946"/>
    </source>
</evidence>
<dbReference type="GO" id="GO:0000981">
    <property type="term" value="F:DNA-binding transcription factor activity, RNA polymerase II-specific"/>
    <property type="evidence" value="ECO:0007669"/>
    <property type="project" value="InterPro"/>
</dbReference>
<dbReference type="Proteomes" id="UP000199069">
    <property type="component" value="Unassembled WGS sequence"/>
</dbReference>
<dbReference type="SMART" id="SM00426">
    <property type="entry name" value="TEA"/>
    <property type="match status" value="1"/>
</dbReference>
<evidence type="ECO:0000256" key="3">
    <source>
        <dbReference type="PROSITE-ProRule" id="PRU00505"/>
    </source>
</evidence>
<protein>
    <recommendedName>
        <fullName evidence="4">Citrate synthase</fullName>
    </recommendedName>
</protein>
<keyword evidence="5" id="KW-0175">Coiled coil</keyword>
<dbReference type="GO" id="GO:0005975">
    <property type="term" value="P:carbohydrate metabolic process"/>
    <property type="evidence" value="ECO:0007669"/>
    <property type="project" value="TreeGrafter"/>
</dbReference>
<feature type="compositionally biased region" description="Gly residues" evidence="6">
    <location>
        <begin position="1054"/>
        <end position="1070"/>
    </location>
</feature>
<evidence type="ECO:0000313" key="10">
    <source>
        <dbReference type="Proteomes" id="UP000199069"/>
    </source>
</evidence>
<dbReference type="PROSITE" id="PS50048">
    <property type="entry name" value="ZN2_CY6_FUNGAL_2"/>
    <property type="match status" value="1"/>
</dbReference>
<comment type="similarity">
    <text evidence="4">Belongs to the citrate synthase family.</text>
</comment>
<dbReference type="InterPro" id="IPR016143">
    <property type="entry name" value="Citrate_synth-like_sm_a-sub"/>
</dbReference>
<sequence length="1563" mass="166336">VLVLVIPCPASALSDPFLSYSAALGGLAGPLHGLANQEVLRFILGMQKELGDSPSDEQIVQYIWKTLNSGQVIPVWTRSLSLVPFDVPRFAALREFGNKHPETANDPVFRMVDSLFTVAPGVLTEHGKTKNPFPNVDAASGSLLYHYGLTQFPYYTGAFPYSEERRRLDELTFSFFARAVTFGTSRAIGALSQYVWDRALGLPIERPKSLSMEAILKLVKPCLLTSESLDSLADLYSLVQPAPPPASLSCAMSAAPVASTSSVADPSESSTSKPALGKRKRLPACDCCKMRRLKCEPVPPPGSCPRCKATGVVCTTTPTVRKKAVGRTGKRIEEAKATFGTADPDAPDFMGASNTPWLPLPQSGSLATSVQPPTFSNESTENQLSKQEISSALISHLLELYQALPQSWLPIGVRGKVFSQFEAAGRQLDALSPDTEVLARVTIALTSRLSSHPALFGPGSPVPPYETLTSSYLESHPDLRQYGKRRQAVCEQLRREAVELAWRRGTLAVTSEENMASCYLLELLEGRNDPVAGKPYGSAFVSHLQTILNGQDAPGATMKIVNMSLAWSALIMREALQAANAGRTSHFTATDDLILCGEVPRSIGETLLESVEDVDVRDSVRLFFAPMRPYTYHCARLARECGEKITGTAARRQPFSEQYLAKYLTQLDHLLHLFALLESRIAFVLSPAATSAHSLPAPFETERQFIMRACLHTLGLAWSSLSLPVHLELNRRIAELRDPPPDHQSASHLQPSRKRTLERLELLRKQVEQVTLKAARMVAQCVHEAPSLAFLVQLSGENLDKWVKVLVDAKTVEDGGAGITKEERERDLRWILQSLKTMGWSWTDLEGLTSMIEEALGGAALEDAPKQEADPASPQLLPEATMPDFPNGMLATAPSAANAFDFASHAQAQASTSAAQPPTPPQPTFASTSNAPAAPLPDLSTLESLFGSAPAPADPPPGLPDLSTLISLYSSGALNPILTTLSGTMDVNTLASQYFAGTLNVNALLGTLGGGMGGMGEAAGASPAPSGAGAGDGSMAEFDLAAFLAEPAFGMPSPGGFGGGGAGGSGGAGDTSGPAFDRVDSLPRRPFLDARPCSRAPYSSLHSPSTLENASRPPPTPFISSLLGLSTMSRSSSRVAYKTSEIQLPSHTLEAPASSTSAASTSPLKTRASLRTRESSIASSSTAAATPKKRGRASIAPGAGQEDSPKSAKRGKKDEGGGDLWDAELDKVLYAGMALLPNMGRRTIWLEDDDESYGRNGLLGEYIRRQTGKIRNRTQVASHIAVLRKHNPNDKKLADLILGHDVAPEDLMTTHWAELLGEDRFPETRKLAKEVNDAVKEHRELVVKQQKARRKSHSGSPAPRKLRTDDEDETDGLTSEAEASETPRRRGPGRPRKSVVASSSAASNSTPARARTPRKSLAAAVTPSSSAYAATTPGTAARRSTRRSLAADASAVETTTDDETPRRKSARASASTAAAAPGSASKGKGKAKASVKKDSTPPPPVPAIPDSLAAESSAAMDVDAVAQDNTHVEVVPATDGESVESGLAGESGTGGWFSGVKKGLMKL</sequence>
<feature type="domain" description="Zn(2)-C6 fungal-type" evidence="7">
    <location>
        <begin position="284"/>
        <end position="316"/>
    </location>
</feature>
<dbReference type="GO" id="GO:0008270">
    <property type="term" value="F:zinc ion binding"/>
    <property type="evidence" value="ECO:0007669"/>
    <property type="project" value="InterPro"/>
</dbReference>
<dbReference type="InterPro" id="IPR001138">
    <property type="entry name" value="Zn2Cys6_DnaBD"/>
</dbReference>
<gene>
    <name evidence="9" type="primary">FGENESH: predicted gene_15.240</name>
    <name evidence="9" type="ORF">BN2166_0069590</name>
</gene>
<evidence type="ECO:0000313" key="9">
    <source>
        <dbReference type="EMBL" id="CTR11098.1"/>
    </source>
</evidence>
<feature type="coiled-coil region" evidence="5">
    <location>
        <begin position="753"/>
        <end position="780"/>
    </location>
</feature>
<feature type="region of interest" description="Disordered" evidence="6">
    <location>
        <begin position="1531"/>
        <end position="1551"/>
    </location>
</feature>
<proteinExistence type="inferred from homology"/>
<dbReference type="CDD" id="cd00067">
    <property type="entry name" value="GAL4"/>
    <property type="match status" value="1"/>
</dbReference>
<evidence type="ECO:0000256" key="6">
    <source>
        <dbReference type="SAM" id="MobiDB-lite"/>
    </source>
</evidence>
<dbReference type="Pfam" id="PF01285">
    <property type="entry name" value="TEA"/>
    <property type="match status" value="1"/>
</dbReference>
<dbReference type="GO" id="GO:0005759">
    <property type="term" value="C:mitochondrial matrix"/>
    <property type="evidence" value="ECO:0007669"/>
    <property type="project" value="TreeGrafter"/>
</dbReference>
<evidence type="ECO:0000259" key="8">
    <source>
        <dbReference type="PROSITE" id="PS51088"/>
    </source>
</evidence>
<accession>A0A0K3CQ20</accession>
<feature type="compositionally biased region" description="Low complexity" evidence="6">
    <location>
        <begin position="1467"/>
        <end position="1482"/>
    </location>
</feature>
<dbReference type="GO" id="GO:0046912">
    <property type="term" value="F:acyltransferase activity, acyl groups converted into alkyl on transfer"/>
    <property type="evidence" value="ECO:0007669"/>
    <property type="project" value="InterPro"/>
</dbReference>
<feature type="domain" description="TEA" evidence="8">
    <location>
        <begin position="1214"/>
        <end position="1290"/>
    </location>
</feature>
<organism evidence="9 10">
    <name type="scientific">Rhodotorula toruloides</name>
    <name type="common">Yeast</name>
    <name type="synonym">Rhodosporidium toruloides</name>
    <dbReference type="NCBI Taxonomy" id="5286"/>
    <lineage>
        <taxon>Eukaryota</taxon>
        <taxon>Fungi</taxon>
        <taxon>Dikarya</taxon>
        <taxon>Basidiomycota</taxon>
        <taxon>Pucciniomycotina</taxon>
        <taxon>Microbotryomycetes</taxon>
        <taxon>Sporidiobolales</taxon>
        <taxon>Sporidiobolaceae</taxon>
        <taxon>Rhodotorula</taxon>
    </lineage>
</organism>
<feature type="region of interest" description="Disordered" evidence="6">
    <location>
        <begin position="864"/>
        <end position="890"/>
    </location>
</feature>
<dbReference type="InterPro" id="IPR002020">
    <property type="entry name" value="Citrate_synthase"/>
</dbReference>
<dbReference type="PRINTS" id="PR00143">
    <property type="entry name" value="CITRTSNTHASE"/>
</dbReference>
<dbReference type="EMBL" id="CWKI01000015">
    <property type="protein sequence ID" value="CTR11098.1"/>
    <property type="molecule type" value="Genomic_DNA"/>
</dbReference>
<feature type="non-terminal residue" evidence="9">
    <location>
        <position position="1563"/>
    </location>
</feature>